<dbReference type="GO" id="GO:0005737">
    <property type="term" value="C:cytoplasm"/>
    <property type="evidence" value="ECO:0007669"/>
    <property type="project" value="TreeGrafter"/>
</dbReference>
<dbReference type="InterPro" id="IPR001841">
    <property type="entry name" value="Znf_RING"/>
</dbReference>
<comment type="caution">
    <text evidence="5">The sequence shown here is derived from an EMBL/GenBank/DDBJ whole genome shotgun (WGS) entry which is preliminary data.</text>
</comment>
<evidence type="ECO:0000256" key="2">
    <source>
        <dbReference type="ARBA" id="ARBA00022771"/>
    </source>
</evidence>
<dbReference type="GO" id="GO:0061630">
    <property type="term" value="F:ubiquitin protein ligase activity"/>
    <property type="evidence" value="ECO:0007669"/>
    <property type="project" value="TreeGrafter"/>
</dbReference>
<dbReference type="EMBL" id="JAUJYO010000020">
    <property type="protein sequence ID" value="KAK1285178.1"/>
    <property type="molecule type" value="Genomic_DNA"/>
</dbReference>
<keyword evidence="3" id="KW-0862">Zinc</keyword>
<protein>
    <recommendedName>
        <fullName evidence="4">RING-type domain-containing protein</fullName>
    </recommendedName>
</protein>
<evidence type="ECO:0000259" key="4">
    <source>
        <dbReference type="Pfam" id="PF17123"/>
    </source>
</evidence>
<dbReference type="SUPFAM" id="SSF57850">
    <property type="entry name" value="RING/U-box"/>
    <property type="match status" value="1"/>
</dbReference>
<reference evidence="5" key="1">
    <citation type="journal article" date="2023" name="Nat. Commun.">
        <title>Diploid and tetraploid genomes of Acorus and the evolution of monocots.</title>
        <authorList>
            <person name="Ma L."/>
            <person name="Liu K.W."/>
            <person name="Li Z."/>
            <person name="Hsiao Y.Y."/>
            <person name="Qi Y."/>
            <person name="Fu T."/>
            <person name="Tang G.D."/>
            <person name="Zhang D."/>
            <person name="Sun W.H."/>
            <person name="Liu D.K."/>
            <person name="Li Y."/>
            <person name="Chen G.Z."/>
            <person name="Liu X.D."/>
            <person name="Liao X.Y."/>
            <person name="Jiang Y.T."/>
            <person name="Yu X."/>
            <person name="Hao Y."/>
            <person name="Huang J."/>
            <person name="Zhao X.W."/>
            <person name="Ke S."/>
            <person name="Chen Y.Y."/>
            <person name="Wu W.L."/>
            <person name="Hsu J.L."/>
            <person name="Lin Y.F."/>
            <person name="Huang M.D."/>
            <person name="Li C.Y."/>
            <person name="Huang L."/>
            <person name="Wang Z.W."/>
            <person name="Zhao X."/>
            <person name="Zhong W.Y."/>
            <person name="Peng D.H."/>
            <person name="Ahmad S."/>
            <person name="Lan S."/>
            <person name="Zhang J.S."/>
            <person name="Tsai W.C."/>
            <person name="Van de Peer Y."/>
            <person name="Liu Z.J."/>
        </authorList>
    </citation>
    <scope>NUCLEOTIDE SEQUENCE</scope>
    <source>
        <strain evidence="5">CP</strain>
    </source>
</reference>
<dbReference type="Pfam" id="PF17123">
    <property type="entry name" value="zf-RING_11"/>
    <property type="match status" value="1"/>
</dbReference>
<sequence>MAVSPALEMSILRFARLRNNNLPIEGSVWESRERERPPVDPELGISRGVLEQLRILEQIRQSSDWVEPRGRGPPPASEAVVESLPEVEVTEVEMVCAVCLEGMRAGEKARRMPCDHMYHGDCISI</sequence>
<evidence type="ECO:0000313" key="5">
    <source>
        <dbReference type="EMBL" id="KAK1285178.1"/>
    </source>
</evidence>
<dbReference type="AlphaFoldDB" id="A0AAV9C7Y0"/>
<keyword evidence="2" id="KW-0863">Zinc-finger</keyword>
<keyword evidence="1" id="KW-0479">Metal-binding</keyword>
<dbReference type="InterPro" id="IPR013083">
    <property type="entry name" value="Znf_RING/FYVE/PHD"/>
</dbReference>
<gene>
    <name evidence="5" type="ORF">QJS10_CPB20g00523</name>
</gene>
<accession>A0AAV9C7Y0</accession>
<dbReference type="Proteomes" id="UP001180020">
    <property type="component" value="Unassembled WGS sequence"/>
</dbReference>
<keyword evidence="6" id="KW-1185">Reference proteome</keyword>
<feature type="domain" description="RING-type" evidence="4">
    <location>
        <begin position="96"/>
        <end position="123"/>
    </location>
</feature>
<dbReference type="PANTHER" id="PTHR15710:SF217">
    <property type="entry name" value="E3 UBIQUITIN-PROTEIN LIGASE RDUF2"/>
    <property type="match status" value="1"/>
</dbReference>
<dbReference type="PANTHER" id="PTHR15710">
    <property type="entry name" value="E3 UBIQUITIN-PROTEIN LIGASE PRAJA"/>
    <property type="match status" value="1"/>
</dbReference>
<dbReference type="GO" id="GO:0008270">
    <property type="term" value="F:zinc ion binding"/>
    <property type="evidence" value="ECO:0007669"/>
    <property type="project" value="UniProtKB-KW"/>
</dbReference>
<evidence type="ECO:0000256" key="1">
    <source>
        <dbReference type="ARBA" id="ARBA00022723"/>
    </source>
</evidence>
<organism evidence="5 6">
    <name type="scientific">Acorus calamus</name>
    <name type="common">Sweet flag</name>
    <dbReference type="NCBI Taxonomy" id="4465"/>
    <lineage>
        <taxon>Eukaryota</taxon>
        <taxon>Viridiplantae</taxon>
        <taxon>Streptophyta</taxon>
        <taxon>Embryophyta</taxon>
        <taxon>Tracheophyta</taxon>
        <taxon>Spermatophyta</taxon>
        <taxon>Magnoliopsida</taxon>
        <taxon>Liliopsida</taxon>
        <taxon>Acoraceae</taxon>
        <taxon>Acorus</taxon>
    </lineage>
</organism>
<evidence type="ECO:0000313" key="6">
    <source>
        <dbReference type="Proteomes" id="UP001180020"/>
    </source>
</evidence>
<dbReference type="GO" id="GO:0016567">
    <property type="term" value="P:protein ubiquitination"/>
    <property type="evidence" value="ECO:0007669"/>
    <property type="project" value="TreeGrafter"/>
</dbReference>
<dbReference type="Gene3D" id="3.30.40.10">
    <property type="entry name" value="Zinc/RING finger domain, C3HC4 (zinc finger)"/>
    <property type="match status" value="1"/>
</dbReference>
<evidence type="ECO:0000256" key="3">
    <source>
        <dbReference type="ARBA" id="ARBA00022833"/>
    </source>
</evidence>
<reference evidence="5" key="2">
    <citation type="submission" date="2023-06" db="EMBL/GenBank/DDBJ databases">
        <authorList>
            <person name="Ma L."/>
            <person name="Liu K.-W."/>
            <person name="Li Z."/>
            <person name="Hsiao Y.-Y."/>
            <person name="Qi Y."/>
            <person name="Fu T."/>
            <person name="Tang G."/>
            <person name="Zhang D."/>
            <person name="Sun W.-H."/>
            <person name="Liu D.-K."/>
            <person name="Li Y."/>
            <person name="Chen G.-Z."/>
            <person name="Liu X.-D."/>
            <person name="Liao X.-Y."/>
            <person name="Jiang Y.-T."/>
            <person name="Yu X."/>
            <person name="Hao Y."/>
            <person name="Huang J."/>
            <person name="Zhao X.-W."/>
            <person name="Ke S."/>
            <person name="Chen Y.-Y."/>
            <person name="Wu W.-L."/>
            <person name="Hsu J.-L."/>
            <person name="Lin Y.-F."/>
            <person name="Huang M.-D."/>
            <person name="Li C.-Y."/>
            <person name="Huang L."/>
            <person name="Wang Z.-W."/>
            <person name="Zhao X."/>
            <person name="Zhong W.-Y."/>
            <person name="Peng D.-H."/>
            <person name="Ahmad S."/>
            <person name="Lan S."/>
            <person name="Zhang J.-S."/>
            <person name="Tsai W.-C."/>
            <person name="Van De Peer Y."/>
            <person name="Liu Z.-J."/>
        </authorList>
    </citation>
    <scope>NUCLEOTIDE SEQUENCE</scope>
    <source>
        <strain evidence="5">CP</strain>
        <tissue evidence="5">Leaves</tissue>
    </source>
</reference>
<proteinExistence type="predicted"/>
<name>A0AAV9C7Y0_ACOCL</name>